<gene>
    <name evidence="1" type="ORF">N7460_003510</name>
</gene>
<protein>
    <submittedName>
        <fullName evidence="1">Uncharacterized protein</fullName>
    </submittedName>
</protein>
<accession>A0AAD6IG36</accession>
<keyword evidence="2" id="KW-1185">Reference proteome</keyword>
<evidence type="ECO:0000313" key="1">
    <source>
        <dbReference type="EMBL" id="KAJ6047363.1"/>
    </source>
</evidence>
<reference evidence="1" key="2">
    <citation type="submission" date="2023-01" db="EMBL/GenBank/DDBJ databases">
        <authorList>
            <person name="Petersen C."/>
        </authorList>
    </citation>
    <scope>NUCLEOTIDE SEQUENCE</scope>
    <source>
        <strain evidence="1">IBT 15450</strain>
    </source>
</reference>
<evidence type="ECO:0000313" key="2">
    <source>
        <dbReference type="Proteomes" id="UP001219568"/>
    </source>
</evidence>
<reference evidence="1" key="1">
    <citation type="journal article" date="2023" name="IMA Fungus">
        <title>Comparative genomic study of the Penicillium genus elucidates a diverse pangenome and 15 lateral gene transfer events.</title>
        <authorList>
            <person name="Petersen C."/>
            <person name="Sorensen T."/>
            <person name="Nielsen M.R."/>
            <person name="Sondergaard T.E."/>
            <person name="Sorensen J.L."/>
            <person name="Fitzpatrick D.A."/>
            <person name="Frisvad J.C."/>
            <person name="Nielsen K.L."/>
        </authorList>
    </citation>
    <scope>NUCLEOTIDE SEQUENCE</scope>
    <source>
        <strain evidence="1">IBT 15450</strain>
    </source>
</reference>
<proteinExistence type="predicted"/>
<dbReference type="AlphaFoldDB" id="A0AAD6IG36"/>
<organism evidence="1 2">
    <name type="scientific">Penicillium canescens</name>
    <dbReference type="NCBI Taxonomy" id="5083"/>
    <lineage>
        <taxon>Eukaryota</taxon>
        <taxon>Fungi</taxon>
        <taxon>Dikarya</taxon>
        <taxon>Ascomycota</taxon>
        <taxon>Pezizomycotina</taxon>
        <taxon>Eurotiomycetes</taxon>
        <taxon>Eurotiomycetidae</taxon>
        <taxon>Eurotiales</taxon>
        <taxon>Aspergillaceae</taxon>
        <taxon>Penicillium</taxon>
    </lineage>
</organism>
<dbReference type="EMBL" id="JAQJZL010000003">
    <property type="protein sequence ID" value="KAJ6047363.1"/>
    <property type="molecule type" value="Genomic_DNA"/>
</dbReference>
<name>A0AAD6IG36_PENCN</name>
<sequence length="87" mass="9773">MPNAAERHVEPHHPDLSIPFNEWLCLDFRPGYDLKCPECGRTWSEGRACRKSATAHRLDTHGKPTGPWQSCQKSATVVSLISDEEEG</sequence>
<comment type="caution">
    <text evidence="1">The sequence shown here is derived from an EMBL/GenBank/DDBJ whole genome shotgun (WGS) entry which is preliminary data.</text>
</comment>
<dbReference type="Proteomes" id="UP001219568">
    <property type="component" value="Unassembled WGS sequence"/>
</dbReference>